<dbReference type="GO" id="GO:0012505">
    <property type="term" value="C:endomembrane system"/>
    <property type="evidence" value="ECO:0007669"/>
    <property type="project" value="TreeGrafter"/>
</dbReference>
<dbReference type="Pfam" id="PF23259">
    <property type="entry name" value="CHX17_C"/>
    <property type="match status" value="1"/>
</dbReference>
<dbReference type="InParanoid" id="A0A2R6P6E1"/>
<dbReference type="Gene3D" id="3.40.50.12370">
    <property type="match status" value="1"/>
</dbReference>
<feature type="transmembrane region" description="Helical" evidence="10">
    <location>
        <begin position="234"/>
        <end position="255"/>
    </location>
</feature>
<feature type="transmembrane region" description="Helical" evidence="10">
    <location>
        <begin position="357"/>
        <end position="379"/>
    </location>
</feature>
<proteinExistence type="inferred from homology"/>
<evidence type="ECO:0000259" key="13">
    <source>
        <dbReference type="Pfam" id="PF23259"/>
    </source>
</evidence>
<dbReference type="Pfam" id="PF23256">
    <property type="entry name" value="CHX17_2nd"/>
    <property type="match status" value="1"/>
</dbReference>
<dbReference type="OMA" id="QVKVERW"/>
<dbReference type="EMBL" id="NKQK01000028">
    <property type="protein sequence ID" value="PSR86025.1"/>
    <property type="molecule type" value="Genomic_DNA"/>
</dbReference>
<reference evidence="14 15" key="1">
    <citation type="submission" date="2017-07" db="EMBL/GenBank/DDBJ databases">
        <title>An improved, manually edited Actinidia chinensis var. chinensis (kiwifruit) genome highlights the challenges associated with draft genomes and gene prediction in plants.</title>
        <authorList>
            <person name="Pilkington S."/>
            <person name="Crowhurst R."/>
            <person name="Hilario E."/>
            <person name="Nardozza S."/>
            <person name="Fraser L."/>
            <person name="Peng Y."/>
            <person name="Gunaseelan K."/>
            <person name="Simpson R."/>
            <person name="Tahir J."/>
            <person name="Deroles S."/>
            <person name="Templeton K."/>
            <person name="Luo Z."/>
            <person name="Davy M."/>
            <person name="Cheng C."/>
            <person name="Mcneilage M."/>
            <person name="Scaglione D."/>
            <person name="Liu Y."/>
            <person name="Zhang Q."/>
            <person name="Datson P."/>
            <person name="De Silva N."/>
            <person name="Gardiner S."/>
            <person name="Bassett H."/>
            <person name="Chagne D."/>
            <person name="Mccallum J."/>
            <person name="Dzierzon H."/>
            <person name="Deng C."/>
            <person name="Wang Y.-Y."/>
            <person name="Barron N."/>
            <person name="Manako K."/>
            <person name="Bowen J."/>
            <person name="Foster T."/>
            <person name="Erridge Z."/>
            <person name="Tiffin H."/>
            <person name="Waite C."/>
            <person name="Davies K."/>
            <person name="Grierson E."/>
            <person name="Laing W."/>
            <person name="Kirk R."/>
            <person name="Chen X."/>
            <person name="Wood M."/>
            <person name="Montefiori M."/>
            <person name="Brummell D."/>
            <person name="Schwinn K."/>
            <person name="Catanach A."/>
            <person name="Fullerton C."/>
            <person name="Li D."/>
            <person name="Meiyalaghan S."/>
            <person name="Nieuwenhuizen N."/>
            <person name="Read N."/>
            <person name="Prakash R."/>
            <person name="Hunter D."/>
            <person name="Zhang H."/>
            <person name="Mckenzie M."/>
            <person name="Knabel M."/>
            <person name="Harris A."/>
            <person name="Allan A."/>
            <person name="Chen A."/>
            <person name="Janssen B."/>
            <person name="Plunkett B."/>
            <person name="Dwamena C."/>
            <person name="Voogd C."/>
            <person name="Leif D."/>
            <person name="Lafferty D."/>
            <person name="Souleyre E."/>
            <person name="Varkonyi-Gasic E."/>
            <person name="Gambi F."/>
            <person name="Hanley J."/>
            <person name="Yao J.-L."/>
            <person name="Cheung J."/>
            <person name="David K."/>
            <person name="Warren B."/>
            <person name="Marsh K."/>
            <person name="Snowden K."/>
            <person name="Lin-Wang K."/>
            <person name="Brian L."/>
            <person name="Martinez-Sanchez M."/>
            <person name="Wang M."/>
            <person name="Ileperuma N."/>
            <person name="Macnee N."/>
            <person name="Campin R."/>
            <person name="Mcatee P."/>
            <person name="Drummond R."/>
            <person name="Espley R."/>
            <person name="Ireland H."/>
            <person name="Wu R."/>
            <person name="Atkinson R."/>
            <person name="Karunairetnam S."/>
            <person name="Bulley S."/>
            <person name="Chunkath S."/>
            <person name="Hanley Z."/>
            <person name="Storey R."/>
            <person name="Thrimawithana A."/>
            <person name="Thomson S."/>
            <person name="David C."/>
            <person name="Testolin R."/>
        </authorList>
    </citation>
    <scope>NUCLEOTIDE SEQUENCE [LARGE SCALE GENOMIC DNA]</scope>
    <source>
        <strain evidence="15">cv. Red5</strain>
        <tissue evidence="14">Young leaf</tissue>
    </source>
</reference>
<evidence type="ECO:0000256" key="5">
    <source>
        <dbReference type="ARBA" id="ARBA00022958"/>
    </source>
</evidence>
<feature type="transmembrane region" description="Helical" evidence="10">
    <location>
        <begin position="420"/>
        <end position="438"/>
    </location>
</feature>
<dbReference type="InterPro" id="IPR057290">
    <property type="entry name" value="CHX17_C"/>
</dbReference>
<dbReference type="STRING" id="1590841.A0A2R6P6E1"/>
<dbReference type="GO" id="GO:0016020">
    <property type="term" value="C:membrane"/>
    <property type="evidence" value="ECO:0007669"/>
    <property type="project" value="UniProtKB-SubCell"/>
</dbReference>
<keyword evidence="3" id="KW-0633">Potassium transport</keyword>
<protein>
    <submittedName>
        <fullName evidence="14">Cation/H(+) antiporter like</fullName>
    </submittedName>
</protein>
<dbReference type="FunCoup" id="A0A2R6P6E1">
    <property type="interactions" value="166"/>
</dbReference>
<dbReference type="InterPro" id="IPR006153">
    <property type="entry name" value="Cation/H_exchanger_TM"/>
</dbReference>
<dbReference type="OrthoDB" id="2687058at2759"/>
<dbReference type="InterPro" id="IPR038770">
    <property type="entry name" value="Na+/solute_symporter_sf"/>
</dbReference>
<dbReference type="GO" id="GO:0006813">
    <property type="term" value="P:potassium ion transport"/>
    <property type="evidence" value="ECO:0007669"/>
    <property type="project" value="UniProtKB-KW"/>
</dbReference>
<evidence type="ECO:0000259" key="11">
    <source>
        <dbReference type="Pfam" id="PF00999"/>
    </source>
</evidence>
<keyword evidence="5" id="KW-0630">Potassium</keyword>
<comment type="similarity">
    <text evidence="9">Belongs to the monovalent cation:proton antiporter 2 (CPA2) transporter (TC 2.A.37) family. CHX (TC 2.A.37.4) subfamily.</text>
</comment>
<dbReference type="Gene3D" id="1.20.1530.20">
    <property type="match status" value="1"/>
</dbReference>
<dbReference type="AlphaFoldDB" id="A0A2R6P6E1"/>
<accession>A0A2R6P6E1</accession>
<feature type="transmembrane region" description="Helical" evidence="10">
    <location>
        <begin position="205"/>
        <end position="228"/>
    </location>
</feature>
<evidence type="ECO:0000256" key="1">
    <source>
        <dbReference type="ARBA" id="ARBA00004141"/>
    </source>
</evidence>
<feature type="transmembrane region" description="Helical" evidence="10">
    <location>
        <begin position="172"/>
        <end position="193"/>
    </location>
</feature>
<evidence type="ECO:0000313" key="15">
    <source>
        <dbReference type="Proteomes" id="UP000241394"/>
    </source>
</evidence>
<dbReference type="PANTHER" id="PTHR32468:SF143">
    <property type="entry name" value="CATION_H(+) ANTIPORTER 15-LIKE"/>
    <property type="match status" value="1"/>
</dbReference>
<keyword evidence="6 10" id="KW-1133">Transmembrane helix</keyword>
<evidence type="ECO:0000256" key="4">
    <source>
        <dbReference type="ARBA" id="ARBA00022692"/>
    </source>
</evidence>
<dbReference type="GO" id="GO:0006885">
    <property type="term" value="P:regulation of pH"/>
    <property type="evidence" value="ECO:0007669"/>
    <property type="project" value="TreeGrafter"/>
</dbReference>
<gene>
    <name evidence="14" type="ORF">CEY00_Acc31654</name>
</gene>
<dbReference type="GO" id="GO:1902600">
    <property type="term" value="P:proton transmembrane transport"/>
    <property type="evidence" value="ECO:0007669"/>
    <property type="project" value="InterPro"/>
</dbReference>
<name>A0A2R6P6E1_ACTCC</name>
<evidence type="ECO:0000313" key="14">
    <source>
        <dbReference type="EMBL" id="PSR86025.1"/>
    </source>
</evidence>
<organism evidence="14 15">
    <name type="scientific">Actinidia chinensis var. chinensis</name>
    <name type="common">Chinese soft-hair kiwi</name>
    <dbReference type="NCBI Taxonomy" id="1590841"/>
    <lineage>
        <taxon>Eukaryota</taxon>
        <taxon>Viridiplantae</taxon>
        <taxon>Streptophyta</taxon>
        <taxon>Embryophyta</taxon>
        <taxon>Tracheophyta</taxon>
        <taxon>Spermatophyta</taxon>
        <taxon>Magnoliopsida</taxon>
        <taxon>eudicotyledons</taxon>
        <taxon>Gunneridae</taxon>
        <taxon>Pentapetalae</taxon>
        <taxon>asterids</taxon>
        <taxon>Ericales</taxon>
        <taxon>Actinidiaceae</taxon>
        <taxon>Actinidia</taxon>
    </lineage>
</organism>
<feature type="transmembrane region" description="Helical" evidence="10">
    <location>
        <begin position="104"/>
        <end position="126"/>
    </location>
</feature>
<dbReference type="PANTHER" id="PTHR32468">
    <property type="entry name" value="CATION/H + ANTIPORTER"/>
    <property type="match status" value="1"/>
</dbReference>
<keyword evidence="7" id="KW-0406">Ion transport</keyword>
<dbReference type="InterPro" id="IPR050794">
    <property type="entry name" value="CPA2_transporter"/>
</dbReference>
<evidence type="ECO:0000256" key="9">
    <source>
        <dbReference type="ARBA" id="ARBA00038341"/>
    </source>
</evidence>
<keyword evidence="15" id="KW-1185">Reference proteome</keyword>
<evidence type="ECO:0000256" key="2">
    <source>
        <dbReference type="ARBA" id="ARBA00022448"/>
    </source>
</evidence>
<feature type="transmembrane region" description="Helical" evidence="10">
    <location>
        <begin position="326"/>
        <end position="345"/>
    </location>
</feature>
<reference evidence="15" key="2">
    <citation type="journal article" date="2018" name="BMC Genomics">
        <title>A manually annotated Actinidia chinensis var. chinensis (kiwifruit) genome highlights the challenges associated with draft genomes and gene prediction in plants.</title>
        <authorList>
            <person name="Pilkington S.M."/>
            <person name="Crowhurst R."/>
            <person name="Hilario E."/>
            <person name="Nardozza S."/>
            <person name="Fraser L."/>
            <person name="Peng Y."/>
            <person name="Gunaseelan K."/>
            <person name="Simpson R."/>
            <person name="Tahir J."/>
            <person name="Deroles S.C."/>
            <person name="Templeton K."/>
            <person name="Luo Z."/>
            <person name="Davy M."/>
            <person name="Cheng C."/>
            <person name="McNeilage M."/>
            <person name="Scaglione D."/>
            <person name="Liu Y."/>
            <person name="Zhang Q."/>
            <person name="Datson P."/>
            <person name="De Silva N."/>
            <person name="Gardiner S.E."/>
            <person name="Bassett H."/>
            <person name="Chagne D."/>
            <person name="McCallum J."/>
            <person name="Dzierzon H."/>
            <person name="Deng C."/>
            <person name="Wang Y.Y."/>
            <person name="Barron L."/>
            <person name="Manako K."/>
            <person name="Bowen J."/>
            <person name="Foster T.M."/>
            <person name="Erridge Z.A."/>
            <person name="Tiffin H."/>
            <person name="Waite C.N."/>
            <person name="Davies K.M."/>
            <person name="Grierson E.P."/>
            <person name="Laing W.A."/>
            <person name="Kirk R."/>
            <person name="Chen X."/>
            <person name="Wood M."/>
            <person name="Montefiori M."/>
            <person name="Brummell D.A."/>
            <person name="Schwinn K.E."/>
            <person name="Catanach A."/>
            <person name="Fullerton C."/>
            <person name="Li D."/>
            <person name="Meiyalaghan S."/>
            <person name="Nieuwenhuizen N."/>
            <person name="Read N."/>
            <person name="Prakash R."/>
            <person name="Hunter D."/>
            <person name="Zhang H."/>
            <person name="McKenzie M."/>
            <person name="Knabel M."/>
            <person name="Harris A."/>
            <person name="Allan A.C."/>
            <person name="Gleave A."/>
            <person name="Chen A."/>
            <person name="Janssen B.J."/>
            <person name="Plunkett B."/>
            <person name="Ampomah-Dwamena C."/>
            <person name="Voogd C."/>
            <person name="Leif D."/>
            <person name="Lafferty D."/>
            <person name="Souleyre E.J.F."/>
            <person name="Varkonyi-Gasic E."/>
            <person name="Gambi F."/>
            <person name="Hanley J."/>
            <person name="Yao J.L."/>
            <person name="Cheung J."/>
            <person name="David K.M."/>
            <person name="Warren B."/>
            <person name="Marsh K."/>
            <person name="Snowden K.C."/>
            <person name="Lin-Wang K."/>
            <person name="Brian L."/>
            <person name="Martinez-Sanchez M."/>
            <person name="Wang M."/>
            <person name="Ileperuma N."/>
            <person name="Macnee N."/>
            <person name="Campin R."/>
            <person name="McAtee P."/>
            <person name="Drummond R.S.M."/>
            <person name="Espley R.V."/>
            <person name="Ireland H.S."/>
            <person name="Wu R."/>
            <person name="Atkinson R.G."/>
            <person name="Karunairetnam S."/>
            <person name="Bulley S."/>
            <person name="Chunkath S."/>
            <person name="Hanley Z."/>
            <person name="Storey R."/>
            <person name="Thrimawithana A.H."/>
            <person name="Thomson S."/>
            <person name="David C."/>
            <person name="Testolin R."/>
            <person name="Huang H."/>
            <person name="Hellens R.P."/>
            <person name="Schaffer R.J."/>
        </authorList>
    </citation>
    <scope>NUCLEOTIDE SEQUENCE [LARGE SCALE GENOMIC DNA]</scope>
    <source>
        <strain evidence="15">cv. Red5</strain>
    </source>
</reference>
<keyword evidence="2" id="KW-0813">Transport</keyword>
<dbReference type="Gramene" id="PSR86025">
    <property type="protein sequence ID" value="PSR86025"/>
    <property type="gene ID" value="CEY00_Acc31654"/>
</dbReference>
<comment type="subcellular location">
    <subcellularLocation>
        <location evidence="1">Membrane</location>
        <topology evidence="1">Multi-pass membrane protein</topology>
    </subcellularLocation>
</comment>
<evidence type="ECO:0000259" key="12">
    <source>
        <dbReference type="Pfam" id="PF23256"/>
    </source>
</evidence>
<evidence type="ECO:0000256" key="3">
    <source>
        <dbReference type="ARBA" id="ARBA00022538"/>
    </source>
</evidence>
<dbReference type="InterPro" id="IPR057291">
    <property type="entry name" value="CHX17_2nd"/>
</dbReference>
<dbReference type="GO" id="GO:0015297">
    <property type="term" value="F:antiporter activity"/>
    <property type="evidence" value="ECO:0007669"/>
    <property type="project" value="InterPro"/>
</dbReference>
<dbReference type="Proteomes" id="UP000241394">
    <property type="component" value="Chromosome LG28"/>
</dbReference>
<keyword evidence="4 10" id="KW-0812">Transmembrane</keyword>
<evidence type="ECO:0000256" key="8">
    <source>
        <dbReference type="ARBA" id="ARBA00023136"/>
    </source>
</evidence>
<feature type="transmembrane region" description="Helical" evidence="10">
    <location>
        <begin position="138"/>
        <end position="160"/>
    </location>
</feature>
<keyword evidence="8 10" id="KW-0472">Membrane</keyword>
<evidence type="ECO:0000256" key="7">
    <source>
        <dbReference type="ARBA" id="ARBA00023065"/>
    </source>
</evidence>
<feature type="domain" description="Cation/H(+) antiporter central" evidence="12">
    <location>
        <begin position="497"/>
        <end position="627"/>
    </location>
</feature>
<comment type="caution">
    <text evidence="14">The sequence shown here is derived from an EMBL/GenBank/DDBJ whole genome shotgun (WGS) entry which is preliminary data.</text>
</comment>
<dbReference type="Pfam" id="PF00999">
    <property type="entry name" value="Na_H_Exchanger"/>
    <property type="match status" value="1"/>
</dbReference>
<feature type="transmembrane region" description="Helical" evidence="10">
    <location>
        <begin position="276"/>
        <end position="306"/>
    </location>
</feature>
<evidence type="ECO:0000256" key="10">
    <source>
        <dbReference type="SAM" id="Phobius"/>
    </source>
</evidence>
<feature type="transmembrane region" description="Helical" evidence="10">
    <location>
        <begin position="42"/>
        <end position="61"/>
    </location>
</feature>
<sequence>MGNPELPPMMTAPGLLANETVCYSANMITGNGVFGTEDPLSYSLPLFLFQFILIILTTRLVTILLKPLNQSRVFCELLAGIILGPSVMGRWYRMDSNVFPKSSIPLLETVANIGILYFVFMIGLGMEFSVIRKNGKKALAIASVGIFLPFIIGCAFSFFLHNITVPVREDTFTIFFSVALSVTALPVVMHMLAELRLLDMEIGKIAMSVALINDAVGLTLLIFGTSLAESQTPFISFLWIILTSIVFIIFCVLAVRPAIVWLARKNNPDEESLSTFTVPVILAGVMILGVTTDAIGVHPIFGAFVFGLVFPRGPLQVTLVEKLEDFVTGFLLPLFFVTVGFKTNVSKIHGGPTWVTLILAIVLSFVGKVAGTVLVALFFKMPFHEGIALGLLMNSKGLVELIGLGLNHGTDHKVINDTTYAIMGVIAIFMNGIIKPFLVKIYRPTRKYVPYKRRTVQKAKADDELRILVCIHTPRNVPTIINLLEASHPATKKSPMFIFSLHVVELTGHGSSILIAHNTRESERPVINRVQAQSDHIINAFETFAQHTSFVTVQSFTSISPYSTMHEEICHLAEDNRTALIVVPFHKQPMVDGGMEAANSKIRMLNQNVLANAPCSVGILVDRGLTESKILEASHVSHNIAVLFFGGPDDREALSYGVRMSKNPGITLNVIRFLPGPEAEENAITMDPSTHDDRNEHGILTMEMVKEIEKQLDDDYIKEVRRMKVDDESFSYIEKVVNNGDETVSAIKSLDNIHDLYIVGRGKGILVSPLTAGLTEWSECPELGVIGDLLASDFVATVSVLVVQQYMGVVPHDEVIGTPNHVFSQQQQQQQDHCIIKLSQR</sequence>
<feature type="transmembrane region" description="Helical" evidence="10">
    <location>
        <begin position="73"/>
        <end position="92"/>
    </location>
</feature>
<feature type="domain" description="Cation/H(+) antiporter C-terminal" evidence="13">
    <location>
        <begin position="639"/>
        <end position="808"/>
    </location>
</feature>
<feature type="domain" description="Cation/H+ exchanger transmembrane" evidence="11">
    <location>
        <begin position="56"/>
        <end position="439"/>
    </location>
</feature>
<evidence type="ECO:0000256" key="6">
    <source>
        <dbReference type="ARBA" id="ARBA00022989"/>
    </source>
</evidence>